<feature type="zinc finger region" description="C3H1-type" evidence="1">
    <location>
        <begin position="275"/>
        <end position="303"/>
    </location>
</feature>
<dbReference type="PROSITE" id="PS50103">
    <property type="entry name" value="ZF_C3H1"/>
    <property type="match status" value="2"/>
</dbReference>
<keyword evidence="1" id="KW-0862">Zinc</keyword>
<keyword evidence="1" id="KW-0479">Metal-binding</keyword>
<proteinExistence type="predicted"/>
<protein>
    <recommendedName>
        <fullName evidence="3">C3H1-type domain-containing protein</fullName>
    </recommendedName>
</protein>
<feature type="compositionally biased region" description="Polar residues" evidence="2">
    <location>
        <begin position="316"/>
        <end position="329"/>
    </location>
</feature>
<dbReference type="PANTHER" id="PTHR37562">
    <property type="entry name" value="C3H1-TYPE DOMAIN-CONTAINING PROTEIN-RELATED"/>
    <property type="match status" value="1"/>
</dbReference>
<dbReference type="EMBL" id="HBGF01030799">
    <property type="protein sequence ID" value="CAD9127317.1"/>
    <property type="molecule type" value="Transcribed_RNA"/>
</dbReference>
<feature type="region of interest" description="Disordered" evidence="2">
    <location>
        <begin position="38"/>
        <end position="87"/>
    </location>
</feature>
<feature type="compositionally biased region" description="Low complexity" evidence="2">
    <location>
        <begin position="45"/>
        <end position="73"/>
    </location>
</feature>
<gene>
    <name evidence="4" type="ORF">NDES1114_LOCUS20548</name>
</gene>
<organism evidence="4">
    <name type="scientific">Neobodo designis</name>
    <name type="common">Flagellated protozoan</name>
    <name type="synonym">Bodo designis</name>
    <dbReference type="NCBI Taxonomy" id="312471"/>
    <lineage>
        <taxon>Eukaryota</taxon>
        <taxon>Discoba</taxon>
        <taxon>Euglenozoa</taxon>
        <taxon>Kinetoplastea</taxon>
        <taxon>Metakinetoplastina</taxon>
        <taxon>Neobodonida</taxon>
        <taxon>Neobodo</taxon>
    </lineage>
</organism>
<evidence type="ECO:0000256" key="2">
    <source>
        <dbReference type="SAM" id="MobiDB-lite"/>
    </source>
</evidence>
<dbReference type="AlphaFoldDB" id="A0A7S1MBP3"/>
<evidence type="ECO:0000256" key="1">
    <source>
        <dbReference type="PROSITE-ProRule" id="PRU00723"/>
    </source>
</evidence>
<feature type="zinc finger region" description="C3H1-type" evidence="1">
    <location>
        <begin position="150"/>
        <end position="177"/>
    </location>
</feature>
<feature type="region of interest" description="Disordered" evidence="2">
    <location>
        <begin position="198"/>
        <end position="219"/>
    </location>
</feature>
<evidence type="ECO:0000313" key="4">
    <source>
        <dbReference type="EMBL" id="CAD9127317.1"/>
    </source>
</evidence>
<name>A0A7S1MBP3_NEODS</name>
<accession>A0A7S1MBP3</accession>
<reference evidence="4" key="1">
    <citation type="submission" date="2021-01" db="EMBL/GenBank/DDBJ databases">
        <authorList>
            <person name="Corre E."/>
            <person name="Pelletier E."/>
            <person name="Niang G."/>
            <person name="Scheremetjew M."/>
            <person name="Finn R."/>
            <person name="Kale V."/>
            <person name="Holt S."/>
            <person name="Cochrane G."/>
            <person name="Meng A."/>
            <person name="Brown T."/>
            <person name="Cohen L."/>
        </authorList>
    </citation>
    <scope>NUCLEOTIDE SEQUENCE</scope>
    <source>
        <strain evidence="4">CCAP 1951/1</strain>
    </source>
</reference>
<evidence type="ECO:0000259" key="3">
    <source>
        <dbReference type="PROSITE" id="PS50103"/>
    </source>
</evidence>
<dbReference type="PANTHER" id="PTHR37562:SF5">
    <property type="entry name" value="C3H1-TYPE DOMAIN-CONTAINING PROTEIN"/>
    <property type="match status" value="1"/>
</dbReference>
<dbReference type="GO" id="GO:0008270">
    <property type="term" value="F:zinc ion binding"/>
    <property type="evidence" value="ECO:0007669"/>
    <property type="project" value="UniProtKB-KW"/>
</dbReference>
<feature type="domain" description="C3H1-type" evidence="3">
    <location>
        <begin position="275"/>
        <end position="303"/>
    </location>
</feature>
<sequence>MDVATTCAVAAQPCGTLLPDGLFSEALGNERGAGFDFTLPKAESSSDSTGLIDSSGSNSDSGAAPSATSGSSGFKAPPVRPKAPQPNVTAPVLETLLAASPDAMCPAGATIGVYNSDMTQHYAIPSEHVQITRGAIKYVDHHARYGAQTRFRFQLCHNFLLRKCPKLSECSYIHATQLPAPTQVHLNPFAPRRLAADRHGRSNEVAASAQDDPSVTNAYARMPAGGTLEVHPPQGNQVSAEVTRVPTEQIFVTVGATEAMERLAAAAGDASKLEGPLPRHCTKFQYRRACPQGPSCRAIHSAVPFAGTALSALHQTAPSRRTGDSQEQQAAPRPTAASGPHPQPAATQAPLAVPLAPPSYAYPPAMPFQHPGVAMPAPSGAPQVVYLAPNAAFAQPQLFAQPTYVLAAPSAPVWTAPQL</sequence>
<feature type="domain" description="C3H1-type" evidence="3">
    <location>
        <begin position="150"/>
        <end position="177"/>
    </location>
</feature>
<dbReference type="InterPro" id="IPR000571">
    <property type="entry name" value="Znf_CCCH"/>
</dbReference>
<keyword evidence="1" id="KW-0863">Zinc-finger</keyword>
<feature type="region of interest" description="Disordered" evidence="2">
    <location>
        <begin position="316"/>
        <end position="348"/>
    </location>
</feature>